<sequence length="393" mass="42106">MSGLRVLSLSTLYPNDLTPNFGVFVERQMQAVARRGDVDLVMVNPLGLPPFPLSLHPRYAALDRLPQEEQRGGVRVLHPRFRLIPSIGAHRNARAEAAGVLPLARRLHAEAPFDVVDAQFFYPDGPAAVAVAKALGLPVSIKARGADIHHWGTAPATREQVLAAGLAADGLLAVSQGLVDDMVALGMPRERIAVHRTGLNADLFRPYDRRMCRDQLGLGRELKILACIGALIPRKGQRFAIQALQDIPDAVLLIAGTGADENALKNLTERLGLKRRVHFLGSVPHGDLPIILNAADVFVLPTASEGLANAWVEALACGTPVVTTPLPGAQELITDPDFGRLVPREAEAIAAAVNTILAAPPSPERVQEAVAGFSWQANADALVAHWRRLAGRA</sequence>
<feature type="domain" description="Glycosyltransferase subfamily 4-like N-terminal" evidence="4">
    <location>
        <begin position="87"/>
        <end position="202"/>
    </location>
</feature>
<dbReference type="Proteomes" id="UP001589943">
    <property type="component" value="Unassembled WGS sequence"/>
</dbReference>
<dbReference type="EMBL" id="JBHLTL010000011">
    <property type="protein sequence ID" value="MFC0590809.1"/>
    <property type="molecule type" value="Genomic_DNA"/>
</dbReference>
<evidence type="ECO:0000259" key="4">
    <source>
        <dbReference type="Pfam" id="PF13439"/>
    </source>
</evidence>
<accession>A0ABV6PLU8</accession>
<dbReference type="Gene3D" id="3.40.50.2000">
    <property type="entry name" value="Glycogen Phosphorylase B"/>
    <property type="match status" value="2"/>
</dbReference>
<dbReference type="InterPro" id="IPR001296">
    <property type="entry name" value="Glyco_trans_1"/>
</dbReference>
<dbReference type="GO" id="GO:0016757">
    <property type="term" value="F:glycosyltransferase activity"/>
    <property type="evidence" value="ECO:0007669"/>
    <property type="project" value="UniProtKB-KW"/>
</dbReference>
<keyword evidence="6" id="KW-1185">Reference proteome</keyword>
<reference evidence="5 6" key="1">
    <citation type="submission" date="2024-09" db="EMBL/GenBank/DDBJ databases">
        <authorList>
            <person name="Sun Q."/>
            <person name="Mori K."/>
        </authorList>
    </citation>
    <scope>NUCLEOTIDE SEQUENCE [LARGE SCALE GENOMIC DNA]</scope>
    <source>
        <strain evidence="5 6">NCAIM B.02537</strain>
    </source>
</reference>
<comment type="caution">
    <text evidence="5">The sequence shown here is derived from an EMBL/GenBank/DDBJ whole genome shotgun (WGS) entry which is preliminary data.</text>
</comment>
<evidence type="ECO:0000313" key="5">
    <source>
        <dbReference type="EMBL" id="MFC0590809.1"/>
    </source>
</evidence>
<dbReference type="SUPFAM" id="SSF53756">
    <property type="entry name" value="UDP-Glycosyltransferase/glycogen phosphorylase"/>
    <property type="match status" value="1"/>
</dbReference>
<proteinExistence type="predicted"/>
<feature type="domain" description="Glycosyl transferase family 1" evidence="3">
    <location>
        <begin position="213"/>
        <end position="369"/>
    </location>
</feature>
<dbReference type="RefSeq" id="WP_379482238.1">
    <property type="nucleotide sequence ID" value="NZ_JBHLTL010000011.1"/>
</dbReference>
<dbReference type="Pfam" id="PF00534">
    <property type="entry name" value="Glycos_transf_1"/>
    <property type="match status" value="1"/>
</dbReference>
<gene>
    <name evidence="5" type="ORF">ACFFF7_15480</name>
</gene>
<evidence type="ECO:0000259" key="3">
    <source>
        <dbReference type="Pfam" id="PF00534"/>
    </source>
</evidence>
<keyword evidence="2 5" id="KW-0808">Transferase</keyword>
<dbReference type="PANTHER" id="PTHR12526">
    <property type="entry name" value="GLYCOSYLTRANSFERASE"/>
    <property type="match status" value="1"/>
</dbReference>
<dbReference type="PANTHER" id="PTHR12526:SF510">
    <property type="entry name" value="D-INOSITOL 3-PHOSPHATE GLYCOSYLTRANSFERASE"/>
    <property type="match status" value="1"/>
</dbReference>
<evidence type="ECO:0000313" key="6">
    <source>
        <dbReference type="Proteomes" id="UP001589943"/>
    </source>
</evidence>
<evidence type="ECO:0000256" key="1">
    <source>
        <dbReference type="ARBA" id="ARBA00022676"/>
    </source>
</evidence>
<name>A0ABV6PLU8_9SPHN</name>
<evidence type="ECO:0000256" key="2">
    <source>
        <dbReference type="ARBA" id="ARBA00022679"/>
    </source>
</evidence>
<dbReference type="Pfam" id="PF13439">
    <property type="entry name" value="Glyco_transf_4"/>
    <property type="match status" value="1"/>
</dbReference>
<keyword evidence="1 5" id="KW-0328">Glycosyltransferase</keyword>
<dbReference type="InterPro" id="IPR028098">
    <property type="entry name" value="Glyco_trans_4-like_N"/>
</dbReference>
<organism evidence="5 6">
    <name type="scientific">Novosphingobium aquiterrae</name>
    <dbReference type="NCBI Taxonomy" id="624388"/>
    <lineage>
        <taxon>Bacteria</taxon>
        <taxon>Pseudomonadati</taxon>
        <taxon>Pseudomonadota</taxon>
        <taxon>Alphaproteobacteria</taxon>
        <taxon>Sphingomonadales</taxon>
        <taxon>Sphingomonadaceae</taxon>
        <taxon>Novosphingobium</taxon>
    </lineage>
</organism>
<dbReference type="EC" id="2.4.-.-" evidence="5"/>
<protein>
    <submittedName>
        <fullName evidence="5">Glycosyltransferase</fullName>
        <ecNumber evidence="5">2.4.-.-</ecNumber>
    </submittedName>
</protein>